<dbReference type="Proteomes" id="UP001470230">
    <property type="component" value="Unassembled WGS sequence"/>
</dbReference>
<comment type="caution">
    <text evidence="1">The sequence shown here is derived from an EMBL/GenBank/DDBJ whole genome shotgun (WGS) entry which is preliminary data.</text>
</comment>
<keyword evidence="2" id="KW-1185">Reference proteome</keyword>
<evidence type="ECO:0000313" key="1">
    <source>
        <dbReference type="EMBL" id="KAK8878186.1"/>
    </source>
</evidence>
<evidence type="ECO:0000313" key="2">
    <source>
        <dbReference type="Proteomes" id="UP001470230"/>
    </source>
</evidence>
<protein>
    <submittedName>
        <fullName evidence="1">Uncharacterized protein</fullName>
    </submittedName>
</protein>
<sequence length="314" mass="35380">MRIKILMTFSLKIELEQIHNPTNEWMSCTLGSNGAKVYVSPIPPRSTRPLPANIVNPQILQENALPASSISKFISLNATVSSSAVVESLELHIQGQWTGEVHFGDITHEITSIACINEKEVSGWFSIDDIIFYFMGNVNTLSRSVTYTIYQSNAIKKADIRGTISVDNGKYTMNGKSGDFSFTLRLDQDKTEIIKENPIITGNYVGFYERRPHSFELHADLNSSSCGLVNGRGIEESKQFTLFGMIDFPKKKFFFIRNKGNDITYYIGEAQLTGEIFFQGQWKMGSHNGGFSLIKCMEDEKHETDSEKNIKNKK</sequence>
<organism evidence="1 2">
    <name type="scientific">Tritrichomonas musculus</name>
    <dbReference type="NCBI Taxonomy" id="1915356"/>
    <lineage>
        <taxon>Eukaryota</taxon>
        <taxon>Metamonada</taxon>
        <taxon>Parabasalia</taxon>
        <taxon>Tritrichomonadida</taxon>
        <taxon>Tritrichomonadidae</taxon>
        <taxon>Tritrichomonas</taxon>
    </lineage>
</organism>
<accession>A0ABR2JL55</accession>
<dbReference type="EMBL" id="JAPFFF010000011">
    <property type="protein sequence ID" value="KAK8878186.1"/>
    <property type="molecule type" value="Genomic_DNA"/>
</dbReference>
<reference evidence="1 2" key="1">
    <citation type="submission" date="2024-04" db="EMBL/GenBank/DDBJ databases">
        <title>Tritrichomonas musculus Genome.</title>
        <authorList>
            <person name="Alves-Ferreira E."/>
            <person name="Grigg M."/>
            <person name="Lorenzi H."/>
            <person name="Galac M."/>
        </authorList>
    </citation>
    <scope>NUCLEOTIDE SEQUENCE [LARGE SCALE GENOMIC DNA]</scope>
    <source>
        <strain evidence="1 2">EAF2021</strain>
    </source>
</reference>
<name>A0ABR2JL55_9EUKA</name>
<proteinExistence type="predicted"/>
<gene>
    <name evidence="1" type="ORF">M9Y10_004951</name>
</gene>